<evidence type="ECO:0000313" key="7">
    <source>
        <dbReference type="EMBL" id="MFC4627753.1"/>
    </source>
</evidence>
<dbReference type="Gene3D" id="3.40.50.1820">
    <property type="entry name" value="alpha/beta hydrolase"/>
    <property type="match status" value="1"/>
</dbReference>
<organism evidence="7 8">
    <name type="scientific">Promicromonospora alba</name>
    <dbReference type="NCBI Taxonomy" id="1616110"/>
    <lineage>
        <taxon>Bacteria</taxon>
        <taxon>Bacillati</taxon>
        <taxon>Actinomycetota</taxon>
        <taxon>Actinomycetes</taxon>
        <taxon>Micrococcales</taxon>
        <taxon>Promicromonosporaceae</taxon>
        <taxon>Promicromonospora</taxon>
    </lineage>
</organism>
<evidence type="ECO:0000256" key="3">
    <source>
        <dbReference type="ARBA" id="ARBA00022801"/>
    </source>
</evidence>
<dbReference type="InterPro" id="IPR013595">
    <property type="entry name" value="Pept_S33_TAP-like_C"/>
</dbReference>
<comment type="similarity">
    <text evidence="1">Belongs to the peptidase S33 family.</text>
</comment>
<dbReference type="Pfam" id="PF00561">
    <property type="entry name" value="Abhydrolase_1"/>
    <property type="match status" value="1"/>
</dbReference>
<feature type="chain" id="PRO_5045259573" evidence="4">
    <location>
        <begin position="37"/>
        <end position="541"/>
    </location>
</feature>
<keyword evidence="3 7" id="KW-0378">Hydrolase</keyword>
<evidence type="ECO:0000259" key="6">
    <source>
        <dbReference type="Pfam" id="PF08386"/>
    </source>
</evidence>
<dbReference type="EMBL" id="JBHSFI010000003">
    <property type="protein sequence ID" value="MFC4627753.1"/>
    <property type="molecule type" value="Genomic_DNA"/>
</dbReference>
<protein>
    <submittedName>
        <fullName evidence="7">Alpha/beta hydrolase</fullName>
    </submittedName>
</protein>
<feature type="domain" description="AB hydrolase-1" evidence="5">
    <location>
        <begin position="118"/>
        <end position="255"/>
    </location>
</feature>
<name>A0ABV9HE45_9MICO</name>
<proteinExistence type="inferred from homology"/>
<dbReference type="GO" id="GO:0016787">
    <property type="term" value="F:hydrolase activity"/>
    <property type="evidence" value="ECO:0007669"/>
    <property type="project" value="UniProtKB-KW"/>
</dbReference>
<dbReference type="InterPro" id="IPR029058">
    <property type="entry name" value="AB_hydrolase_fold"/>
</dbReference>
<evidence type="ECO:0000256" key="2">
    <source>
        <dbReference type="ARBA" id="ARBA00022729"/>
    </source>
</evidence>
<dbReference type="PANTHER" id="PTHR43248:SF29">
    <property type="entry name" value="TRIPEPTIDYL AMINOPEPTIDASE"/>
    <property type="match status" value="1"/>
</dbReference>
<gene>
    <name evidence="7" type="ORF">ACFO6V_05865</name>
</gene>
<dbReference type="Proteomes" id="UP001596011">
    <property type="component" value="Unassembled WGS sequence"/>
</dbReference>
<reference evidence="8" key="1">
    <citation type="journal article" date="2019" name="Int. J. Syst. Evol. Microbiol.">
        <title>The Global Catalogue of Microorganisms (GCM) 10K type strain sequencing project: providing services to taxonomists for standard genome sequencing and annotation.</title>
        <authorList>
            <consortium name="The Broad Institute Genomics Platform"/>
            <consortium name="The Broad Institute Genome Sequencing Center for Infectious Disease"/>
            <person name="Wu L."/>
            <person name="Ma J."/>
        </authorList>
    </citation>
    <scope>NUCLEOTIDE SEQUENCE [LARGE SCALE GENOMIC DNA]</scope>
    <source>
        <strain evidence="8">CCUG 42722</strain>
    </source>
</reference>
<dbReference type="Pfam" id="PF08386">
    <property type="entry name" value="Abhydrolase_4"/>
    <property type="match status" value="1"/>
</dbReference>
<keyword evidence="2 4" id="KW-0732">Signal</keyword>
<evidence type="ECO:0000313" key="8">
    <source>
        <dbReference type="Proteomes" id="UP001596011"/>
    </source>
</evidence>
<keyword evidence="8" id="KW-1185">Reference proteome</keyword>
<dbReference type="RefSeq" id="WP_377133185.1">
    <property type="nucleotide sequence ID" value="NZ_JBHSFI010000003.1"/>
</dbReference>
<evidence type="ECO:0000256" key="4">
    <source>
        <dbReference type="SAM" id="SignalP"/>
    </source>
</evidence>
<dbReference type="InterPro" id="IPR000073">
    <property type="entry name" value="AB_hydrolase_1"/>
</dbReference>
<feature type="domain" description="Peptidase S33 tripeptidyl aminopeptidase-like C-terminal" evidence="6">
    <location>
        <begin position="430"/>
        <end position="530"/>
    </location>
</feature>
<sequence>MILRSTASRRARATLAPVLSLLFVGSLAVGAVPAQSATKTSPSAGTATADIPWTTCANEAAAAFDCATIEVPSDYDEPQGPTTTVAVTRLPALDQENRIGSAVVNFGGPGGPGVATLHGIGQGLFDASVRERFDIVSFDPRGIGMSDPTTCFPTLEDEQEFMASSLILPQDASENSRFVREAATLARGCTIFGGDRLATASTANVARDMDVLRERLGEDTLTYVGYSYGTVLGATYGKLFPDNVRAMVLDGTLDPRVWTGDAGGKLFGDRIRQAEGASETYAEFVRLCTEAGERCALNGLGDPAEVVEGVYAALKEQPVELPTGPGTTMTFGYGHLVGQMFFTMWDSADWESQAAFVAQLALMTGVAPSTSAEATRGSGPSISELLRRLGISEDYQSIGGQVGPVCADADFPGRVSSYPGKVEALNEQYPHFGLFRGWLGIQCEFVPVDDEDAYAGPWEQTTQQPVLVIGTRFDPATSYHFTAPYASLWPDARVLTVDGWGHTTIGRSNCADAAIADYLVTLEADDGAVCEQDLVPFAPAG</sequence>
<accession>A0ABV9HE45</accession>
<evidence type="ECO:0000256" key="1">
    <source>
        <dbReference type="ARBA" id="ARBA00010088"/>
    </source>
</evidence>
<dbReference type="InterPro" id="IPR051601">
    <property type="entry name" value="Serine_prot/Carboxylest_S33"/>
</dbReference>
<dbReference type="SUPFAM" id="SSF53474">
    <property type="entry name" value="alpha/beta-Hydrolases"/>
    <property type="match status" value="1"/>
</dbReference>
<feature type="signal peptide" evidence="4">
    <location>
        <begin position="1"/>
        <end position="36"/>
    </location>
</feature>
<comment type="caution">
    <text evidence="7">The sequence shown here is derived from an EMBL/GenBank/DDBJ whole genome shotgun (WGS) entry which is preliminary data.</text>
</comment>
<evidence type="ECO:0000259" key="5">
    <source>
        <dbReference type="Pfam" id="PF00561"/>
    </source>
</evidence>
<dbReference type="PANTHER" id="PTHR43248">
    <property type="entry name" value="2-SUCCINYL-6-HYDROXY-2,4-CYCLOHEXADIENE-1-CARBOXYLATE SYNTHASE"/>
    <property type="match status" value="1"/>
</dbReference>